<dbReference type="InterPro" id="IPR000639">
    <property type="entry name" value="Epox_hydrolase-like"/>
</dbReference>
<dbReference type="EMBL" id="BAABHC010000006">
    <property type="protein sequence ID" value="GAA4430415.1"/>
    <property type="molecule type" value="Genomic_DNA"/>
</dbReference>
<dbReference type="GO" id="GO:0016787">
    <property type="term" value="F:hydrolase activity"/>
    <property type="evidence" value="ECO:0007669"/>
    <property type="project" value="UniProtKB-KW"/>
</dbReference>
<dbReference type="InterPro" id="IPR000073">
    <property type="entry name" value="AB_hydrolase_1"/>
</dbReference>
<dbReference type="Pfam" id="PF00561">
    <property type="entry name" value="Abhydrolase_1"/>
    <property type="match status" value="1"/>
</dbReference>
<protein>
    <submittedName>
        <fullName evidence="3">Epoxide hydrolase EphM</fullName>
    </submittedName>
</protein>
<organism evidence="3 4">
    <name type="scientific">Pontibacter saemangeumensis</name>
    <dbReference type="NCBI Taxonomy" id="1084525"/>
    <lineage>
        <taxon>Bacteria</taxon>
        <taxon>Pseudomonadati</taxon>
        <taxon>Bacteroidota</taxon>
        <taxon>Cytophagia</taxon>
        <taxon>Cytophagales</taxon>
        <taxon>Hymenobacteraceae</taxon>
        <taxon>Pontibacter</taxon>
    </lineage>
</organism>
<sequence length="282" mass="32815">MEIRDKYYAVNGIQLHVAEAGAPEGEVILFLHGFPEFWYGWRRQIEFFASTGYRVLAPDQRGYNSSSKPRRVKAYKMTALTADIADLIQQVVQKKVYLVGHDWGGAVAWAVAQHYPHLLEKLVILNMPHLEVMQHHLRTNPKQLRKSWYMGFFQLPMLPEIVSKTFNFKVLEKSMTASARPGTFSEAEIACYKAAWRQPEAITAMLNWYRAIKYISMDTRREVTVTTLMIWGRKDAFLSHTMAQPSIEKCTRGQLIFLDDATHWLHHEKPDEVNDLLYHFIR</sequence>
<dbReference type="RefSeq" id="WP_345158304.1">
    <property type="nucleotide sequence ID" value="NZ_BAABHC010000006.1"/>
</dbReference>
<feature type="domain" description="AB hydrolase-1" evidence="2">
    <location>
        <begin position="27"/>
        <end position="270"/>
    </location>
</feature>
<dbReference type="SUPFAM" id="SSF53474">
    <property type="entry name" value="alpha/beta-Hydrolases"/>
    <property type="match status" value="1"/>
</dbReference>
<dbReference type="Gene3D" id="3.40.50.1820">
    <property type="entry name" value="alpha/beta hydrolase"/>
    <property type="match status" value="1"/>
</dbReference>
<evidence type="ECO:0000313" key="4">
    <source>
        <dbReference type="Proteomes" id="UP001500552"/>
    </source>
</evidence>
<dbReference type="PANTHER" id="PTHR43329">
    <property type="entry name" value="EPOXIDE HYDROLASE"/>
    <property type="match status" value="1"/>
</dbReference>
<proteinExistence type="predicted"/>
<dbReference type="PRINTS" id="PR00111">
    <property type="entry name" value="ABHYDROLASE"/>
</dbReference>
<name>A0ABP8LIL2_9BACT</name>
<comment type="caution">
    <text evidence="3">The sequence shown here is derived from an EMBL/GenBank/DDBJ whole genome shotgun (WGS) entry which is preliminary data.</text>
</comment>
<dbReference type="InterPro" id="IPR029058">
    <property type="entry name" value="AB_hydrolase_fold"/>
</dbReference>
<accession>A0ABP8LIL2</accession>
<keyword evidence="1 3" id="KW-0378">Hydrolase</keyword>
<gene>
    <name evidence="3" type="primary">ephM</name>
    <name evidence="3" type="ORF">GCM10023188_17020</name>
</gene>
<evidence type="ECO:0000256" key="1">
    <source>
        <dbReference type="ARBA" id="ARBA00022801"/>
    </source>
</evidence>
<reference evidence="4" key="1">
    <citation type="journal article" date="2019" name="Int. J. Syst. Evol. Microbiol.">
        <title>The Global Catalogue of Microorganisms (GCM) 10K type strain sequencing project: providing services to taxonomists for standard genome sequencing and annotation.</title>
        <authorList>
            <consortium name="The Broad Institute Genomics Platform"/>
            <consortium name="The Broad Institute Genome Sequencing Center for Infectious Disease"/>
            <person name="Wu L."/>
            <person name="Ma J."/>
        </authorList>
    </citation>
    <scope>NUCLEOTIDE SEQUENCE [LARGE SCALE GENOMIC DNA]</scope>
    <source>
        <strain evidence="4">JCM 17926</strain>
    </source>
</reference>
<dbReference type="PRINTS" id="PR00412">
    <property type="entry name" value="EPOXHYDRLASE"/>
</dbReference>
<keyword evidence="4" id="KW-1185">Reference proteome</keyword>
<dbReference type="Proteomes" id="UP001500552">
    <property type="component" value="Unassembled WGS sequence"/>
</dbReference>
<evidence type="ECO:0000259" key="2">
    <source>
        <dbReference type="Pfam" id="PF00561"/>
    </source>
</evidence>
<evidence type="ECO:0000313" key="3">
    <source>
        <dbReference type="EMBL" id="GAA4430415.1"/>
    </source>
</evidence>